<evidence type="ECO:0000259" key="1">
    <source>
        <dbReference type="Pfam" id="PF03354"/>
    </source>
</evidence>
<evidence type="ECO:0000313" key="3">
    <source>
        <dbReference type="EMBL" id="CUO64854.1"/>
    </source>
</evidence>
<dbReference type="GO" id="GO:0004519">
    <property type="term" value="F:endonuclease activity"/>
    <property type="evidence" value="ECO:0007669"/>
    <property type="project" value="InterPro"/>
</dbReference>
<dbReference type="InterPro" id="IPR046462">
    <property type="entry name" value="TerL_nuclease"/>
</dbReference>
<dbReference type="Gene3D" id="3.40.50.300">
    <property type="entry name" value="P-loop containing nucleotide triphosphate hydrolases"/>
    <property type="match status" value="1"/>
</dbReference>
<protein>
    <submittedName>
        <fullName evidence="3">Putative phage terminase, large subunit</fullName>
    </submittedName>
</protein>
<dbReference type="AlphaFoldDB" id="A0A174GQG9"/>
<organism evidence="3 4">
    <name type="scientific">Clostridium disporicum</name>
    <dbReference type="NCBI Taxonomy" id="84024"/>
    <lineage>
        <taxon>Bacteria</taxon>
        <taxon>Bacillati</taxon>
        <taxon>Bacillota</taxon>
        <taxon>Clostridia</taxon>
        <taxon>Eubacteriales</taxon>
        <taxon>Clostridiaceae</taxon>
        <taxon>Clostridium</taxon>
    </lineage>
</organism>
<dbReference type="InterPro" id="IPR046461">
    <property type="entry name" value="TerL_ATPase"/>
</dbReference>
<name>A0A174GQG9_9CLOT</name>
<proteinExistence type="predicted"/>
<gene>
    <name evidence="3" type="ORF">ERS852470_02947</name>
</gene>
<dbReference type="PANTHER" id="PTHR41287">
    <property type="match status" value="1"/>
</dbReference>
<feature type="domain" description="Terminase large subunit-like endonuclease" evidence="2">
    <location>
        <begin position="265"/>
        <end position="544"/>
    </location>
</feature>
<dbReference type="Pfam" id="PF03354">
    <property type="entry name" value="TerL_ATPase"/>
    <property type="match status" value="1"/>
</dbReference>
<accession>A0A174GQG9</accession>
<dbReference type="InterPro" id="IPR027417">
    <property type="entry name" value="P-loop_NTPase"/>
</dbReference>
<reference evidence="3 4" key="1">
    <citation type="submission" date="2015-09" db="EMBL/GenBank/DDBJ databases">
        <authorList>
            <consortium name="Pathogen Informatics"/>
        </authorList>
    </citation>
    <scope>NUCLEOTIDE SEQUENCE [LARGE SCALE GENOMIC DNA]</scope>
    <source>
        <strain evidence="3 4">2789STDY5834855</strain>
    </source>
</reference>
<feature type="domain" description="Terminase large subunit-like ATPase" evidence="1">
    <location>
        <begin position="86"/>
        <end position="257"/>
    </location>
</feature>
<dbReference type="RefSeq" id="WP_055277622.1">
    <property type="nucleotide sequence ID" value="NZ_CYZV01000037.1"/>
</dbReference>
<dbReference type="Pfam" id="PF20441">
    <property type="entry name" value="TerL_nuclease"/>
    <property type="match status" value="1"/>
</dbReference>
<dbReference type="InterPro" id="IPR005021">
    <property type="entry name" value="Terminase_largesu-like"/>
</dbReference>
<dbReference type="PANTHER" id="PTHR41287:SF1">
    <property type="entry name" value="PROTEIN YMFN"/>
    <property type="match status" value="1"/>
</dbReference>
<evidence type="ECO:0000313" key="4">
    <source>
        <dbReference type="Proteomes" id="UP000095558"/>
    </source>
</evidence>
<evidence type="ECO:0000259" key="2">
    <source>
        <dbReference type="Pfam" id="PF20441"/>
    </source>
</evidence>
<dbReference type="EMBL" id="CYZV01000037">
    <property type="protein sequence ID" value="CUO64854.1"/>
    <property type="molecule type" value="Genomic_DNA"/>
</dbReference>
<sequence>MVNYKSIEETKSYWYAWNVVEGNIVACKDCINACARFLKDIEAAENPDYPFYFDLEVASRLENGASCLNFTSGARAKEPVELAPPQAFVFDNLYAWRFKDNPKKRRFRTSMIMKARKNAKSFDMALISIFSMNDEEEAEVVSVASKKDQAKISFKQCRRLIASNPRLAKKFKLNRNEIRLIKNESTFIPLASEEKTLDGISPSVGIIDEAFVVPEGVRSSIASGTGARLSPLIVSISTSYDVKMIGNWAYDEMEYTKKVNSGELDNERHWGVIYQLDSEEEYSNPAMWEKANPLIPYSPILMEDLQESFKKSIGNLALTRDFKIKRMNLILSASSLDKYISLPAWERNTYPAIDTRGKYAFYGLDLSINTDLCAVSKVTYCEETDTYEVKAHAFLPRARIEELEARDDMKYRLYADEGYIDLIDGEVIDNDYIYEWIKRDSELSETPIAMICYDPYNSDEIMEWCKLDGIPTVQIFQGMRMLSGVTKTFRTFVYKGKIINHFNPILTWCVSNAITTKDKFNNEILDKLKSVQKIDLLAATIFAFLGCYKNKEQFYGRDYSNNII</sequence>
<dbReference type="Proteomes" id="UP000095558">
    <property type="component" value="Unassembled WGS sequence"/>
</dbReference>